<evidence type="ECO:0000313" key="7">
    <source>
        <dbReference type="EMBL" id="ABJ60921.1"/>
    </source>
</evidence>
<protein>
    <submittedName>
        <fullName evidence="7">NAD-dependent aldehyde dehydrogenase</fullName>
    </submittedName>
</protein>
<dbReference type="InterPro" id="IPR015590">
    <property type="entry name" value="Aldehyde_DH_dom"/>
</dbReference>
<dbReference type="GO" id="GO:0004030">
    <property type="term" value="F:aldehyde dehydrogenase [NAD(P)+] activity"/>
    <property type="evidence" value="ECO:0007669"/>
    <property type="project" value="InterPro"/>
</dbReference>
<evidence type="ECO:0000256" key="1">
    <source>
        <dbReference type="ARBA" id="ARBA00009986"/>
    </source>
</evidence>
<proteinExistence type="inferred from homology"/>
<dbReference type="EMBL" id="CP000413">
    <property type="protein sequence ID" value="ABJ60921.1"/>
    <property type="molecule type" value="Genomic_DNA"/>
</dbReference>
<evidence type="ECO:0000256" key="2">
    <source>
        <dbReference type="ARBA" id="ARBA00022857"/>
    </source>
</evidence>
<dbReference type="InterPro" id="IPR016163">
    <property type="entry name" value="Ald_DH_C"/>
</dbReference>
<dbReference type="AlphaFoldDB" id="A0A806A882"/>
<keyword evidence="2" id="KW-0521">NADP</keyword>
<dbReference type="GO" id="GO:0004777">
    <property type="term" value="F:succinate-semialdehyde dehydrogenase (NAD+) activity"/>
    <property type="evidence" value="ECO:0007669"/>
    <property type="project" value="TreeGrafter"/>
</dbReference>
<evidence type="ECO:0000256" key="5">
    <source>
        <dbReference type="RuleBase" id="RU003345"/>
    </source>
</evidence>
<dbReference type="Pfam" id="PF00171">
    <property type="entry name" value="Aldedh"/>
    <property type="match status" value="1"/>
</dbReference>
<dbReference type="InterPro" id="IPR047110">
    <property type="entry name" value="GABD/Sad-like"/>
</dbReference>
<dbReference type="Gene3D" id="3.40.309.10">
    <property type="entry name" value="Aldehyde Dehydrogenase, Chain A, domain 2"/>
    <property type="match status" value="1"/>
</dbReference>
<organism evidence="7 8">
    <name type="scientific">Lactobacillus gasseri (strain ATCC 33323 / DSM 20243 / BCRC 14619 / CIP 102991 / JCM 1131 / KCTC 3163 / NCIMB 11718 / NCTC 13722 / AM63)</name>
    <dbReference type="NCBI Taxonomy" id="324831"/>
    <lineage>
        <taxon>Bacteria</taxon>
        <taxon>Bacillati</taxon>
        <taxon>Bacillota</taxon>
        <taxon>Bacilli</taxon>
        <taxon>Lactobacillales</taxon>
        <taxon>Lactobacillaceae</taxon>
        <taxon>Lactobacillus</taxon>
    </lineage>
</organism>
<dbReference type="SUPFAM" id="SSF53720">
    <property type="entry name" value="ALDH-like"/>
    <property type="match status" value="1"/>
</dbReference>
<gene>
    <name evidence="7" type="ordered locus">LGAS_1626</name>
</gene>
<dbReference type="PANTHER" id="PTHR43217:SF2">
    <property type="entry name" value="SUCCINATE-SEMIALDEHYDE DEHYDROGENASE [NADP(+)]"/>
    <property type="match status" value="1"/>
</dbReference>
<feature type="domain" description="Aldehyde dehydrogenase" evidence="6">
    <location>
        <begin position="9"/>
        <end position="454"/>
    </location>
</feature>
<comment type="similarity">
    <text evidence="1 5">Belongs to the aldehyde dehydrogenase family.</text>
</comment>
<dbReference type="KEGG" id="lga:LGAS_1626"/>
<dbReference type="PANTHER" id="PTHR43217">
    <property type="entry name" value="SUCCINATE SEMIALDEHYDE DEHYDROGENASE [NAD(P)+] SAD"/>
    <property type="match status" value="1"/>
</dbReference>
<dbReference type="InterPro" id="IPR029510">
    <property type="entry name" value="Ald_DH_CS_GLU"/>
</dbReference>
<dbReference type="Proteomes" id="UP000000664">
    <property type="component" value="Chromosome"/>
</dbReference>
<reference evidence="7 8" key="1">
    <citation type="journal article" date="2006" name="Proc. Natl. Acad. Sci. U.S.A.">
        <title>Comparative genomics of the lactic acid bacteria.</title>
        <authorList>
            <person name="Makarova K."/>
            <person name="Slesarev A."/>
            <person name="Wolf Y."/>
            <person name="Sorokin A."/>
            <person name="Mirkin B."/>
            <person name="Koonin E."/>
            <person name="Pavlov A."/>
            <person name="Pavlova N."/>
            <person name="Karamychev V."/>
            <person name="Polouchine N."/>
            <person name="Shakhova V."/>
            <person name="Grigoriev I."/>
            <person name="Lou Y."/>
            <person name="Rohksar D."/>
            <person name="Lucas S."/>
            <person name="Huang K."/>
            <person name="Goodstein D.M."/>
            <person name="Hawkins T."/>
            <person name="Plengvidhya V."/>
            <person name="Welker D."/>
            <person name="Hughes J."/>
            <person name="Goh Y."/>
            <person name="Benson A."/>
            <person name="Baldwin K."/>
            <person name="Lee J.H."/>
            <person name="Diaz-Muniz I."/>
            <person name="Dosti B."/>
            <person name="Smeianov V."/>
            <person name="Wechter W."/>
            <person name="Barabote R."/>
            <person name="Lorca G."/>
            <person name="Altermann E."/>
            <person name="Barrangou R."/>
            <person name="Ganesan B."/>
            <person name="Xie Y."/>
            <person name="Rawsthorne H."/>
            <person name="Tamir D."/>
            <person name="Parker C."/>
            <person name="Breidt F."/>
            <person name="Broadbent J."/>
            <person name="Hutkins R."/>
            <person name="O'Sullivan D."/>
            <person name="Steele J."/>
            <person name="Unlu G."/>
            <person name="Saier M."/>
            <person name="Klaenhammer T."/>
            <person name="Richardson P."/>
            <person name="Kozyavkin S."/>
            <person name="Weimer B."/>
            <person name="Mills D."/>
        </authorList>
    </citation>
    <scope>NUCLEOTIDE SEQUENCE [LARGE SCALE GENOMIC DNA]</scope>
    <source>
        <strain evidence="8">ATCC 33323 / DSM 20243 / BCRC 14619 / CIP 102991 / JCM 1131 / KCTC 3163 / NCIMB 11718 / NCTC 13722 / AM63</strain>
    </source>
</reference>
<sequence length="463" mass="51058">MKRGNFMSKYESINPYTNQLIKSYPDATQEEIEQALDAGEKLYLTWRNQLPATRSQLLHQIANNFKKHREEIAKTMTLEMGKLYHESLEEVDLCINICNYYAEKAPKMLEPTPLETSLGTAYYLKQSTGIIMACEPWNFPLYQVIRVFAPNFMVGNPIILKHAHNVPASAQLTEKIIQEAGAPKASLQNLFLSYAQIGDVIADKRIQGVAVTGSERGGSSVAEAAGKNIKKSTMELGGNDPFIVLADADSTVLKNVLSEARTYNCGQVCTSSKRIIVVESRYDEVMDILHHTFASLKPGNPLDENTSLAPMNSQKAADKLAAQVKKGIEHGAEVVYQYPEIKSTGAFFRPMILTNIDQNNPLFDEELFGPVAEVFKVKDEETAIALANNSSFGLGSSVISENKAHAQEVASEIETGMTVINGRWITAPELPFGGVKKSGYGRELSELGLMSFVNEHLVIDVSK</sequence>
<name>A0A806A882_LACGA</name>
<dbReference type="PROSITE" id="PS00687">
    <property type="entry name" value="ALDEHYDE_DEHYDR_GLU"/>
    <property type="match status" value="1"/>
</dbReference>
<evidence type="ECO:0000256" key="4">
    <source>
        <dbReference type="PROSITE-ProRule" id="PRU10007"/>
    </source>
</evidence>
<evidence type="ECO:0000259" key="6">
    <source>
        <dbReference type="Pfam" id="PF00171"/>
    </source>
</evidence>
<keyword evidence="3 5" id="KW-0560">Oxidoreductase</keyword>
<evidence type="ECO:0000313" key="8">
    <source>
        <dbReference type="Proteomes" id="UP000000664"/>
    </source>
</evidence>
<accession>A0A806A882</accession>
<dbReference type="FunFam" id="3.40.605.10:FF:000012">
    <property type="entry name" value="NAD-dependent succinate-semialdehyde dehydrogenase"/>
    <property type="match status" value="1"/>
</dbReference>
<dbReference type="InterPro" id="IPR044148">
    <property type="entry name" value="ALDH_GabD1-like"/>
</dbReference>
<dbReference type="InterPro" id="IPR016162">
    <property type="entry name" value="Ald_DH_N"/>
</dbReference>
<evidence type="ECO:0000256" key="3">
    <source>
        <dbReference type="ARBA" id="ARBA00023002"/>
    </source>
</evidence>
<dbReference type="CDD" id="cd07100">
    <property type="entry name" value="ALDH_SSADH1_GabD1"/>
    <property type="match status" value="1"/>
</dbReference>
<dbReference type="Gene3D" id="3.40.605.10">
    <property type="entry name" value="Aldehyde Dehydrogenase, Chain A, domain 1"/>
    <property type="match status" value="1"/>
</dbReference>
<dbReference type="InterPro" id="IPR016161">
    <property type="entry name" value="Ald_DH/histidinol_DH"/>
</dbReference>
<feature type="active site" evidence="4">
    <location>
        <position position="235"/>
    </location>
</feature>